<dbReference type="PANTHER" id="PTHR30151:SF39">
    <property type="entry name" value="ABC TRANSPORTER PERMEASE PROTEIN"/>
    <property type="match status" value="1"/>
</dbReference>
<proteinExistence type="predicted"/>
<dbReference type="SUPFAM" id="SSF161098">
    <property type="entry name" value="MetI-like"/>
    <property type="match status" value="1"/>
</dbReference>
<feature type="transmembrane region" description="Helical" evidence="8">
    <location>
        <begin position="12"/>
        <end position="32"/>
    </location>
</feature>
<protein>
    <recommendedName>
        <fullName evidence="9">ABC transmembrane type-1 domain-containing protein</fullName>
    </recommendedName>
</protein>
<dbReference type="GO" id="GO:0010438">
    <property type="term" value="P:cellular response to sulfur starvation"/>
    <property type="evidence" value="ECO:0007669"/>
    <property type="project" value="TreeGrafter"/>
</dbReference>
<evidence type="ECO:0000313" key="11">
    <source>
        <dbReference type="Proteomes" id="UP000579153"/>
    </source>
</evidence>
<evidence type="ECO:0000256" key="8">
    <source>
        <dbReference type="SAM" id="Phobius"/>
    </source>
</evidence>
<dbReference type="PANTHER" id="PTHR30151">
    <property type="entry name" value="ALKANE SULFONATE ABC TRANSPORTER-RELATED, MEMBRANE SUBUNIT"/>
    <property type="match status" value="1"/>
</dbReference>
<dbReference type="InterPro" id="IPR000515">
    <property type="entry name" value="MetI-like"/>
</dbReference>
<evidence type="ECO:0000256" key="7">
    <source>
        <dbReference type="SAM" id="MobiDB-lite"/>
    </source>
</evidence>
<evidence type="ECO:0000259" key="9">
    <source>
        <dbReference type="Pfam" id="PF00528"/>
    </source>
</evidence>
<evidence type="ECO:0000256" key="4">
    <source>
        <dbReference type="ARBA" id="ARBA00022692"/>
    </source>
</evidence>
<evidence type="ECO:0000256" key="6">
    <source>
        <dbReference type="ARBA" id="ARBA00023136"/>
    </source>
</evidence>
<keyword evidence="4 8" id="KW-0812">Transmembrane</keyword>
<evidence type="ECO:0000313" key="10">
    <source>
        <dbReference type="EMBL" id="MBB5782427.1"/>
    </source>
</evidence>
<dbReference type="RefSeq" id="WP_221519874.1">
    <property type="nucleotide sequence ID" value="NZ_JACHMB010000001.1"/>
</dbReference>
<organism evidence="10 11">
    <name type="scientific">Nonomuraea jabiensis</name>
    <dbReference type="NCBI Taxonomy" id="882448"/>
    <lineage>
        <taxon>Bacteria</taxon>
        <taxon>Bacillati</taxon>
        <taxon>Actinomycetota</taxon>
        <taxon>Actinomycetes</taxon>
        <taxon>Streptosporangiales</taxon>
        <taxon>Streptosporangiaceae</taxon>
        <taxon>Nonomuraea</taxon>
    </lineage>
</organism>
<feature type="region of interest" description="Disordered" evidence="7">
    <location>
        <begin position="97"/>
        <end position="120"/>
    </location>
</feature>
<accession>A0A7W9LG01</accession>
<evidence type="ECO:0000256" key="5">
    <source>
        <dbReference type="ARBA" id="ARBA00022989"/>
    </source>
</evidence>
<sequence length="120" mass="12538">MLWLSIAEGSTTVLVAIGVLFPVYATLSSALSHVDPHLVEAGKAYGLRGVALLTRIQLPSAAPAVVAGLRLGLAQGRRSARPPTRCSAWPNAAHRAGMGERCPGPLTRVRLTPGSARRPP</sequence>
<evidence type="ECO:0000256" key="3">
    <source>
        <dbReference type="ARBA" id="ARBA00022475"/>
    </source>
</evidence>
<evidence type="ECO:0000256" key="1">
    <source>
        <dbReference type="ARBA" id="ARBA00004651"/>
    </source>
</evidence>
<dbReference type="EMBL" id="JACHMB010000001">
    <property type="protein sequence ID" value="MBB5782427.1"/>
    <property type="molecule type" value="Genomic_DNA"/>
</dbReference>
<comment type="subcellular location">
    <subcellularLocation>
        <location evidence="1">Cell membrane</location>
        <topology evidence="1">Multi-pass membrane protein</topology>
    </subcellularLocation>
</comment>
<keyword evidence="6 8" id="KW-0472">Membrane</keyword>
<reference evidence="10 11" key="1">
    <citation type="submission" date="2020-08" db="EMBL/GenBank/DDBJ databases">
        <title>Sequencing the genomes of 1000 actinobacteria strains.</title>
        <authorList>
            <person name="Klenk H.-P."/>
        </authorList>
    </citation>
    <scope>NUCLEOTIDE SEQUENCE [LARGE SCALE GENOMIC DNA]</scope>
    <source>
        <strain evidence="10 11">DSM 45507</strain>
    </source>
</reference>
<name>A0A7W9LG01_9ACTN</name>
<dbReference type="InterPro" id="IPR035906">
    <property type="entry name" value="MetI-like_sf"/>
</dbReference>
<keyword evidence="3" id="KW-1003">Cell membrane</keyword>
<dbReference type="Proteomes" id="UP000579153">
    <property type="component" value="Unassembled WGS sequence"/>
</dbReference>
<feature type="transmembrane region" description="Helical" evidence="8">
    <location>
        <begin position="52"/>
        <end position="73"/>
    </location>
</feature>
<dbReference type="GO" id="GO:0005886">
    <property type="term" value="C:plasma membrane"/>
    <property type="evidence" value="ECO:0007669"/>
    <property type="project" value="UniProtKB-SubCell"/>
</dbReference>
<gene>
    <name evidence="10" type="ORF">HD596_009183</name>
</gene>
<dbReference type="Gene3D" id="1.10.3720.10">
    <property type="entry name" value="MetI-like"/>
    <property type="match status" value="1"/>
</dbReference>
<comment type="caution">
    <text evidence="10">The sequence shown here is derived from an EMBL/GenBank/DDBJ whole genome shotgun (WGS) entry which is preliminary data.</text>
</comment>
<dbReference type="CDD" id="cd06261">
    <property type="entry name" value="TM_PBP2"/>
    <property type="match status" value="1"/>
</dbReference>
<dbReference type="AlphaFoldDB" id="A0A7W9LG01"/>
<keyword evidence="5 8" id="KW-1133">Transmembrane helix</keyword>
<keyword evidence="2" id="KW-0813">Transport</keyword>
<dbReference type="Pfam" id="PF00528">
    <property type="entry name" value="BPD_transp_1"/>
    <property type="match status" value="1"/>
</dbReference>
<feature type="domain" description="ABC transmembrane type-1" evidence="9">
    <location>
        <begin position="11"/>
        <end position="73"/>
    </location>
</feature>
<keyword evidence="11" id="KW-1185">Reference proteome</keyword>
<dbReference type="GO" id="GO:0055085">
    <property type="term" value="P:transmembrane transport"/>
    <property type="evidence" value="ECO:0007669"/>
    <property type="project" value="InterPro"/>
</dbReference>
<evidence type="ECO:0000256" key="2">
    <source>
        <dbReference type="ARBA" id="ARBA00022448"/>
    </source>
</evidence>